<evidence type="ECO:0000313" key="1">
    <source>
        <dbReference type="EMBL" id="QHT25998.1"/>
    </source>
</evidence>
<name>A0A6C0EAW1_9ZZZZ</name>
<protein>
    <submittedName>
        <fullName evidence="1">Uncharacterized protein</fullName>
    </submittedName>
</protein>
<organism evidence="1">
    <name type="scientific">viral metagenome</name>
    <dbReference type="NCBI Taxonomy" id="1070528"/>
    <lineage>
        <taxon>unclassified sequences</taxon>
        <taxon>metagenomes</taxon>
        <taxon>organismal metagenomes</taxon>
    </lineage>
</organism>
<sequence length="169" mass="20283">MFDFIRNICHRMKNNNIIKKINKIEFRNIDQFVHRELLTTKIDEKVNKVILIVPYNYFLTEAQIESCKKYFSEVIKSHNIDVELEFVREDIILKERIKRKKNMQKIISYCDSVTSMSVHKNVFHVGYYFKITDNHLAKIKEYINNICGDFIKNNKIVVKFKAEQLAIPY</sequence>
<proteinExistence type="predicted"/>
<dbReference type="EMBL" id="MN739777">
    <property type="protein sequence ID" value="QHT25998.1"/>
    <property type="molecule type" value="Genomic_DNA"/>
</dbReference>
<dbReference type="AlphaFoldDB" id="A0A6C0EAW1"/>
<accession>A0A6C0EAW1</accession>
<reference evidence="1" key="1">
    <citation type="journal article" date="2020" name="Nature">
        <title>Giant virus diversity and host interactions through global metagenomics.</title>
        <authorList>
            <person name="Schulz F."/>
            <person name="Roux S."/>
            <person name="Paez-Espino D."/>
            <person name="Jungbluth S."/>
            <person name="Walsh D.A."/>
            <person name="Denef V.J."/>
            <person name="McMahon K.D."/>
            <person name="Konstantinidis K.T."/>
            <person name="Eloe-Fadrosh E.A."/>
            <person name="Kyrpides N.C."/>
            <person name="Woyke T."/>
        </authorList>
    </citation>
    <scope>NUCLEOTIDE SEQUENCE</scope>
    <source>
        <strain evidence="1">GVMAG-M-3300023179-27</strain>
    </source>
</reference>